<reference evidence="5 6" key="1">
    <citation type="submission" date="2020-02" db="EMBL/GenBank/DDBJ databases">
        <title>Genome sequence of Roseobacter ponti.</title>
        <authorList>
            <person name="Hollensteiner J."/>
            <person name="Schneider D."/>
            <person name="Poehlein A."/>
            <person name="Daniel R."/>
        </authorList>
    </citation>
    <scope>NUCLEOTIDE SEQUENCE [LARGE SCALE GENOMIC DNA]</scope>
    <source>
        <strain evidence="5 6">DSM 106830</strain>
    </source>
</reference>
<dbReference type="CDD" id="cd06268">
    <property type="entry name" value="PBP1_ABC_transporter_LIVBP-like"/>
    <property type="match status" value="1"/>
</dbReference>
<dbReference type="InterPro" id="IPR022478">
    <property type="entry name" value="ABC_transptr_sub-bd_PQQ"/>
</dbReference>
<name>A0A858SWB3_9RHOB</name>
<accession>A0A858SWB3</accession>
<keyword evidence="2" id="KW-0732">Signal</keyword>
<comment type="similarity">
    <text evidence="1">Belongs to the leucine-binding protein family.</text>
</comment>
<feature type="domain" description="Leucine-binding protein" evidence="4">
    <location>
        <begin position="45"/>
        <end position="195"/>
    </location>
</feature>
<dbReference type="EMBL" id="CP048788">
    <property type="protein sequence ID" value="QJF53269.1"/>
    <property type="molecule type" value="Genomic_DNA"/>
</dbReference>
<dbReference type="KEGG" id="rpon:G3256_16170"/>
<dbReference type="Gene3D" id="3.40.50.2300">
    <property type="match status" value="2"/>
</dbReference>
<proteinExistence type="inferred from homology"/>
<evidence type="ECO:0000259" key="4">
    <source>
        <dbReference type="Pfam" id="PF13458"/>
    </source>
</evidence>
<dbReference type="InterPro" id="IPR028082">
    <property type="entry name" value="Peripla_BP_I"/>
</dbReference>
<gene>
    <name evidence="5" type="ORF">G3256_16170</name>
</gene>
<dbReference type="InterPro" id="IPR028081">
    <property type="entry name" value="Leu-bd"/>
</dbReference>
<dbReference type="SUPFAM" id="SSF53822">
    <property type="entry name" value="Periplasmic binding protein-like I"/>
    <property type="match status" value="1"/>
</dbReference>
<dbReference type="GO" id="GO:0006865">
    <property type="term" value="P:amino acid transport"/>
    <property type="evidence" value="ECO:0007669"/>
    <property type="project" value="UniProtKB-KW"/>
</dbReference>
<organism evidence="5 6">
    <name type="scientific">Roseobacter ponti</name>
    <dbReference type="NCBI Taxonomy" id="1891787"/>
    <lineage>
        <taxon>Bacteria</taxon>
        <taxon>Pseudomonadati</taxon>
        <taxon>Pseudomonadota</taxon>
        <taxon>Alphaproteobacteria</taxon>
        <taxon>Rhodobacterales</taxon>
        <taxon>Roseobacteraceae</taxon>
        <taxon>Roseobacter</taxon>
    </lineage>
</organism>
<evidence type="ECO:0000313" key="5">
    <source>
        <dbReference type="EMBL" id="QJF53269.1"/>
    </source>
</evidence>
<dbReference type="Pfam" id="PF13458">
    <property type="entry name" value="Peripla_BP_6"/>
    <property type="match status" value="1"/>
</dbReference>
<dbReference type="PANTHER" id="PTHR30483">
    <property type="entry name" value="LEUCINE-SPECIFIC-BINDING PROTEIN"/>
    <property type="match status" value="1"/>
</dbReference>
<dbReference type="NCBIfam" id="TIGR03863">
    <property type="entry name" value="PQQ_ABC_bind"/>
    <property type="match status" value="1"/>
</dbReference>
<keyword evidence="3" id="KW-0813">Transport</keyword>
<evidence type="ECO:0000256" key="3">
    <source>
        <dbReference type="ARBA" id="ARBA00022970"/>
    </source>
</evidence>
<evidence type="ECO:0000256" key="1">
    <source>
        <dbReference type="ARBA" id="ARBA00010062"/>
    </source>
</evidence>
<protein>
    <submittedName>
        <fullName evidence="5">ABC transporter substrate-binding protein</fullName>
    </submittedName>
</protein>
<dbReference type="Proteomes" id="UP000503308">
    <property type="component" value="Chromosome"/>
</dbReference>
<evidence type="ECO:0000256" key="2">
    <source>
        <dbReference type="ARBA" id="ARBA00022729"/>
    </source>
</evidence>
<dbReference type="PANTHER" id="PTHR30483:SF6">
    <property type="entry name" value="PERIPLASMIC BINDING PROTEIN OF ABC TRANSPORTER FOR NATURAL AMINO ACIDS"/>
    <property type="match status" value="1"/>
</dbReference>
<dbReference type="AlphaFoldDB" id="A0A858SWB3"/>
<sequence>MVAFLALWAASAAAANDIIEIAYLGVQTQRPPVLATLDRSPDDPGIAGAQTALAELNTAGVFLGQVYRLKTVTVPVGEDPLEAAEQLLDATRLLVLDAPAEVLTAIADLPAAQGALLFNTSSGDPSLRNDACRSNLLHTIPSTAMRTDALAQFFLSRRRTDFVMISGKHAIDQSYAASVRRSLQKFGLTLKAEKTWDFNAGMRRSAAAEMPLFTQDFGDYDTLIVADEVHDFGRYVMYNTWQARPVAGSEGLTPVTWSPVIEDWGAVQLQRRFEKLTGRGMTSGDYAAWAALRVIGEAVSRTGSADPLGLRDYILSDAFEIAGFKGRPLTFRTWNGQLRQPIALTHPRGLVASVPLEGFMHQTNALDTLGFDRPESTCALFR</sequence>
<keyword evidence="6" id="KW-1185">Reference proteome</keyword>
<evidence type="ECO:0000313" key="6">
    <source>
        <dbReference type="Proteomes" id="UP000503308"/>
    </source>
</evidence>
<dbReference type="InterPro" id="IPR051010">
    <property type="entry name" value="BCAA_transport"/>
</dbReference>
<keyword evidence="3" id="KW-0029">Amino-acid transport</keyword>